<dbReference type="PROSITE" id="PS50888">
    <property type="entry name" value="BHLH"/>
    <property type="match status" value="1"/>
</dbReference>
<feature type="region of interest" description="Disordered" evidence="5">
    <location>
        <begin position="61"/>
        <end position="80"/>
    </location>
</feature>
<feature type="domain" description="BHLH" evidence="6">
    <location>
        <begin position="141"/>
        <end position="189"/>
    </location>
</feature>
<evidence type="ECO:0000313" key="8">
    <source>
        <dbReference type="Proteomes" id="UP000678499"/>
    </source>
</evidence>
<evidence type="ECO:0000259" key="6">
    <source>
        <dbReference type="PROSITE" id="PS50888"/>
    </source>
</evidence>
<reference evidence="7" key="1">
    <citation type="submission" date="2020-11" db="EMBL/GenBank/DDBJ databases">
        <authorList>
            <person name="Tran Van P."/>
        </authorList>
    </citation>
    <scope>NUCLEOTIDE SEQUENCE</scope>
</reference>
<evidence type="ECO:0000256" key="1">
    <source>
        <dbReference type="ARBA" id="ARBA00004123"/>
    </source>
</evidence>
<gene>
    <name evidence="7" type="ORF">NMOB1V02_LOCUS4824</name>
</gene>
<dbReference type="GO" id="GO:0046983">
    <property type="term" value="F:protein dimerization activity"/>
    <property type="evidence" value="ECO:0007669"/>
    <property type="project" value="InterPro"/>
</dbReference>
<dbReference type="EMBL" id="OA882830">
    <property type="protein sequence ID" value="CAD7277082.1"/>
    <property type="molecule type" value="Genomic_DNA"/>
</dbReference>
<dbReference type="AlphaFoldDB" id="A0A7R9BN84"/>
<dbReference type="Gene3D" id="4.10.280.10">
    <property type="entry name" value="Helix-loop-helix DNA-binding domain"/>
    <property type="match status" value="1"/>
</dbReference>
<keyword evidence="3" id="KW-0804">Transcription</keyword>
<evidence type="ECO:0000256" key="4">
    <source>
        <dbReference type="ARBA" id="ARBA00023242"/>
    </source>
</evidence>
<dbReference type="CDD" id="cd11396">
    <property type="entry name" value="bHLHzip_USF"/>
    <property type="match status" value="1"/>
</dbReference>
<name>A0A7R9BN84_9CRUS</name>
<evidence type="ECO:0000256" key="2">
    <source>
        <dbReference type="ARBA" id="ARBA00023015"/>
    </source>
</evidence>
<evidence type="ECO:0000256" key="5">
    <source>
        <dbReference type="SAM" id="MobiDB-lite"/>
    </source>
</evidence>
<dbReference type="PANTHER" id="PTHR46117">
    <property type="entry name" value="FI24210P1"/>
    <property type="match status" value="1"/>
</dbReference>
<dbReference type="GO" id="GO:0000981">
    <property type="term" value="F:DNA-binding transcription factor activity, RNA polymerase II-specific"/>
    <property type="evidence" value="ECO:0007669"/>
    <property type="project" value="TreeGrafter"/>
</dbReference>
<dbReference type="SUPFAM" id="SSF47459">
    <property type="entry name" value="HLH, helix-loop-helix DNA-binding domain"/>
    <property type="match status" value="1"/>
</dbReference>
<sequence>MDFELKYCCESRGLKRSLDSVLDDCDKLTTDGDESADSFGSTVDSFVDKLELNLPAMSFMPTSSSPSLSSSPPTPPATESSLVVGSKLLATQQTLNIAFGPQGQLYALLPAMETVPEKVMVPRPKIFVSEEGNRLSQCDDKRRATHNEVERRRRDKINTLIMKLAKIIPDCPTSKSDILCRACDYVSDLQRYLTALEEKFEKAEVGEYDRQIEVLSAENMALRAVLERNGIPVPEFDESGVS</sequence>
<dbReference type="SMART" id="SM00353">
    <property type="entry name" value="HLH"/>
    <property type="match status" value="1"/>
</dbReference>
<dbReference type="GO" id="GO:0000978">
    <property type="term" value="F:RNA polymerase II cis-regulatory region sequence-specific DNA binding"/>
    <property type="evidence" value="ECO:0007669"/>
    <property type="project" value="TreeGrafter"/>
</dbReference>
<evidence type="ECO:0000256" key="3">
    <source>
        <dbReference type="ARBA" id="ARBA00023163"/>
    </source>
</evidence>
<dbReference type="Pfam" id="PF00010">
    <property type="entry name" value="HLH"/>
    <property type="match status" value="1"/>
</dbReference>
<dbReference type="GO" id="GO:0005634">
    <property type="term" value="C:nucleus"/>
    <property type="evidence" value="ECO:0007669"/>
    <property type="project" value="UniProtKB-SubCell"/>
</dbReference>
<organism evidence="7">
    <name type="scientific">Notodromas monacha</name>
    <dbReference type="NCBI Taxonomy" id="399045"/>
    <lineage>
        <taxon>Eukaryota</taxon>
        <taxon>Metazoa</taxon>
        <taxon>Ecdysozoa</taxon>
        <taxon>Arthropoda</taxon>
        <taxon>Crustacea</taxon>
        <taxon>Oligostraca</taxon>
        <taxon>Ostracoda</taxon>
        <taxon>Podocopa</taxon>
        <taxon>Podocopida</taxon>
        <taxon>Cypridocopina</taxon>
        <taxon>Cypridoidea</taxon>
        <taxon>Cyprididae</taxon>
        <taxon>Notodromas</taxon>
    </lineage>
</organism>
<keyword evidence="4" id="KW-0539">Nucleus</keyword>
<keyword evidence="2" id="KW-0805">Transcription regulation</keyword>
<dbReference type="EMBL" id="CAJPEX010000793">
    <property type="protein sequence ID" value="CAG0917234.1"/>
    <property type="molecule type" value="Genomic_DNA"/>
</dbReference>
<comment type="subcellular location">
    <subcellularLocation>
        <location evidence="1">Nucleus</location>
    </subcellularLocation>
</comment>
<dbReference type="InterPro" id="IPR051732">
    <property type="entry name" value="USF"/>
</dbReference>
<dbReference type="PANTHER" id="PTHR46117:SF3">
    <property type="entry name" value="FI24210P1"/>
    <property type="match status" value="1"/>
</dbReference>
<proteinExistence type="predicted"/>
<dbReference type="OrthoDB" id="690068at2759"/>
<evidence type="ECO:0000313" key="7">
    <source>
        <dbReference type="EMBL" id="CAD7277082.1"/>
    </source>
</evidence>
<dbReference type="InterPro" id="IPR011598">
    <property type="entry name" value="bHLH_dom"/>
</dbReference>
<dbReference type="Proteomes" id="UP000678499">
    <property type="component" value="Unassembled WGS sequence"/>
</dbReference>
<accession>A0A7R9BN84</accession>
<keyword evidence="8" id="KW-1185">Reference proteome</keyword>
<dbReference type="InterPro" id="IPR036638">
    <property type="entry name" value="HLH_DNA-bd_sf"/>
</dbReference>
<protein>
    <recommendedName>
        <fullName evidence="6">BHLH domain-containing protein</fullName>
    </recommendedName>
</protein>